<proteinExistence type="predicted"/>
<dbReference type="AlphaFoldDB" id="A0A7S3XM28"/>
<name>A0A7S3XM28_HETAK</name>
<feature type="compositionally biased region" description="Low complexity" evidence="5">
    <location>
        <begin position="362"/>
        <end position="374"/>
    </location>
</feature>
<feature type="region of interest" description="Disordered" evidence="5">
    <location>
        <begin position="232"/>
        <end position="251"/>
    </location>
</feature>
<accession>A0A7S3XM28</accession>
<dbReference type="InterPro" id="IPR036855">
    <property type="entry name" value="Znf_CCCH_sf"/>
</dbReference>
<evidence type="ECO:0000256" key="4">
    <source>
        <dbReference type="PROSITE-ProRule" id="PRU00723"/>
    </source>
</evidence>
<feature type="domain" description="C3H1-type" evidence="6">
    <location>
        <begin position="137"/>
        <end position="164"/>
    </location>
</feature>
<organism evidence="7">
    <name type="scientific">Heterosigma akashiwo</name>
    <name type="common">Chromophytic alga</name>
    <name type="synonym">Heterosigma carterae</name>
    <dbReference type="NCBI Taxonomy" id="2829"/>
    <lineage>
        <taxon>Eukaryota</taxon>
        <taxon>Sar</taxon>
        <taxon>Stramenopiles</taxon>
        <taxon>Ochrophyta</taxon>
        <taxon>Raphidophyceae</taxon>
        <taxon>Chattonellales</taxon>
        <taxon>Chattonellaceae</taxon>
        <taxon>Heterosigma</taxon>
    </lineage>
</organism>
<dbReference type="EMBL" id="HBIU01013003">
    <property type="protein sequence ID" value="CAE0627241.1"/>
    <property type="molecule type" value="Transcribed_RNA"/>
</dbReference>
<evidence type="ECO:0000256" key="5">
    <source>
        <dbReference type="SAM" id="MobiDB-lite"/>
    </source>
</evidence>
<reference evidence="7" key="1">
    <citation type="submission" date="2021-01" db="EMBL/GenBank/DDBJ databases">
        <authorList>
            <person name="Corre E."/>
            <person name="Pelletier E."/>
            <person name="Niang G."/>
            <person name="Scheremetjew M."/>
            <person name="Finn R."/>
            <person name="Kale V."/>
            <person name="Holt S."/>
            <person name="Cochrane G."/>
            <person name="Meng A."/>
            <person name="Brown T."/>
            <person name="Cohen L."/>
        </authorList>
    </citation>
    <scope>NUCLEOTIDE SEQUENCE</scope>
    <source>
        <strain evidence="7">CCMP3107</strain>
    </source>
</reference>
<dbReference type="InterPro" id="IPR000571">
    <property type="entry name" value="Znf_CCCH"/>
</dbReference>
<feature type="compositionally biased region" description="Basic and acidic residues" evidence="5">
    <location>
        <begin position="257"/>
        <end position="349"/>
    </location>
</feature>
<evidence type="ECO:0000259" key="6">
    <source>
        <dbReference type="PROSITE" id="PS50103"/>
    </source>
</evidence>
<keyword evidence="3 4" id="KW-0862">Zinc</keyword>
<evidence type="ECO:0000313" key="7">
    <source>
        <dbReference type="EMBL" id="CAE0627241.1"/>
    </source>
</evidence>
<feature type="region of interest" description="Disordered" evidence="5">
    <location>
        <begin position="257"/>
        <end position="374"/>
    </location>
</feature>
<gene>
    <name evidence="7" type="ORF">HAKA00212_LOCUS5919</name>
</gene>
<feature type="compositionally biased region" description="Basic and acidic residues" evidence="5">
    <location>
        <begin position="193"/>
        <end position="221"/>
    </location>
</feature>
<protein>
    <recommendedName>
        <fullName evidence="6">C3H1-type domain-containing protein</fullName>
    </recommendedName>
</protein>
<keyword evidence="2 4" id="KW-0863">Zinc-finger</keyword>
<dbReference type="SUPFAM" id="SSF90229">
    <property type="entry name" value="CCCH zinc finger"/>
    <property type="match status" value="1"/>
</dbReference>
<sequence>MCAPLIFQSPDHPFSLCLSSGRCTPRSPPLFDRPGLACQAPGKAARPVKLFKQLLRDGCTFSKCGCYRRRCVFFLRSVGACAWGQVLVRAVAGSVPAKWVDLRGEEICAPGTHIKALVGRQRAAPTPSLPVHMRPGFVPTQQCKYFPFGRCQKGASCTFIHDTNNANSKVNSPLGASGRSTRQEMGASQNSTKEGEDTSRQREEEEASKRSSGEEAVRLAEAAQKRAKIEALRRKEEEDAAKRRREAEEAARVELEAAKRRVEQEAARRSAEEAARIEAEVEAEKRRAEKEEARRNAEEAARIEAEAEAARRRRAEKEAERRNAEEAARNEAELQAARAEKEAARTAEQKKKRAKKGPDNCSSASSSSSRGRGQ</sequence>
<dbReference type="PROSITE" id="PS50103">
    <property type="entry name" value="ZF_C3H1"/>
    <property type="match status" value="1"/>
</dbReference>
<evidence type="ECO:0000256" key="1">
    <source>
        <dbReference type="ARBA" id="ARBA00022723"/>
    </source>
</evidence>
<evidence type="ECO:0000256" key="3">
    <source>
        <dbReference type="ARBA" id="ARBA00022833"/>
    </source>
</evidence>
<evidence type="ECO:0000256" key="2">
    <source>
        <dbReference type="ARBA" id="ARBA00022771"/>
    </source>
</evidence>
<dbReference type="Gene3D" id="4.10.1000.10">
    <property type="entry name" value="Zinc finger, CCCH-type"/>
    <property type="match status" value="1"/>
</dbReference>
<dbReference type="GO" id="GO:0008270">
    <property type="term" value="F:zinc ion binding"/>
    <property type="evidence" value="ECO:0007669"/>
    <property type="project" value="UniProtKB-KW"/>
</dbReference>
<feature type="region of interest" description="Disordered" evidence="5">
    <location>
        <begin position="166"/>
        <end position="221"/>
    </location>
</feature>
<feature type="zinc finger region" description="C3H1-type" evidence="4">
    <location>
        <begin position="137"/>
        <end position="164"/>
    </location>
</feature>
<keyword evidence="1 4" id="KW-0479">Metal-binding</keyword>